<keyword evidence="3" id="KW-1185">Reference proteome</keyword>
<dbReference type="EMBL" id="JAPQKI010000010">
    <property type="protein sequence ID" value="KAJ5085602.1"/>
    <property type="molecule type" value="Genomic_DNA"/>
</dbReference>
<reference evidence="2" key="1">
    <citation type="submission" date="2022-11" db="EMBL/GenBank/DDBJ databases">
        <authorList>
            <person name="Petersen C."/>
        </authorList>
    </citation>
    <scope>NUCLEOTIDE SEQUENCE</scope>
    <source>
        <strain evidence="2">IBT 30761</strain>
    </source>
</reference>
<keyword evidence="1" id="KW-0472">Membrane</keyword>
<organism evidence="2 3">
    <name type="scientific">Penicillium argentinense</name>
    <dbReference type="NCBI Taxonomy" id="1131581"/>
    <lineage>
        <taxon>Eukaryota</taxon>
        <taxon>Fungi</taxon>
        <taxon>Dikarya</taxon>
        <taxon>Ascomycota</taxon>
        <taxon>Pezizomycotina</taxon>
        <taxon>Eurotiomycetes</taxon>
        <taxon>Eurotiomycetidae</taxon>
        <taxon>Eurotiales</taxon>
        <taxon>Aspergillaceae</taxon>
        <taxon>Penicillium</taxon>
    </lineage>
</organism>
<dbReference type="Proteomes" id="UP001149074">
    <property type="component" value="Unassembled WGS sequence"/>
</dbReference>
<dbReference type="AlphaFoldDB" id="A0A9W9EPG8"/>
<proteinExistence type="predicted"/>
<reference evidence="2" key="2">
    <citation type="journal article" date="2023" name="IMA Fungus">
        <title>Comparative genomic study of the Penicillium genus elucidates a diverse pangenome and 15 lateral gene transfer events.</title>
        <authorList>
            <person name="Petersen C."/>
            <person name="Sorensen T."/>
            <person name="Nielsen M.R."/>
            <person name="Sondergaard T.E."/>
            <person name="Sorensen J.L."/>
            <person name="Fitzpatrick D.A."/>
            <person name="Frisvad J.C."/>
            <person name="Nielsen K.L."/>
        </authorList>
    </citation>
    <scope>NUCLEOTIDE SEQUENCE</scope>
    <source>
        <strain evidence="2">IBT 30761</strain>
    </source>
</reference>
<dbReference type="GeneID" id="81361843"/>
<keyword evidence="1" id="KW-0812">Transmembrane</keyword>
<evidence type="ECO:0000256" key="1">
    <source>
        <dbReference type="SAM" id="Phobius"/>
    </source>
</evidence>
<dbReference type="RefSeq" id="XP_056470280.1">
    <property type="nucleotide sequence ID" value="XM_056622864.1"/>
</dbReference>
<sequence>MESRVATPDQAVRLQIIHSSKNFFAGTVTMREEQKVKTGGQLTERQWVRRTLTENEGTIETVEDPDHGFTKKDFLRMIFSMWPGDHRRFMPGLLKAIIMLALQLYLFTGARTGAFIPIHEDRNEKG</sequence>
<protein>
    <submittedName>
        <fullName evidence="2">Uncharacterized protein</fullName>
    </submittedName>
</protein>
<feature type="transmembrane region" description="Helical" evidence="1">
    <location>
        <begin position="89"/>
        <end position="107"/>
    </location>
</feature>
<accession>A0A9W9EPG8</accession>
<evidence type="ECO:0000313" key="3">
    <source>
        <dbReference type="Proteomes" id="UP001149074"/>
    </source>
</evidence>
<gene>
    <name evidence="2" type="ORF">N7532_010373</name>
</gene>
<comment type="caution">
    <text evidence="2">The sequence shown here is derived from an EMBL/GenBank/DDBJ whole genome shotgun (WGS) entry which is preliminary data.</text>
</comment>
<dbReference type="OrthoDB" id="5400577at2759"/>
<name>A0A9W9EPG8_9EURO</name>
<evidence type="ECO:0000313" key="2">
    <source>
        <dbReference type="EMBL" id="KAJ5085602.1"/>
    </source>
</evidence>
<keyword evidence="1" id="KW-1133">Transmembrane helix</keyword>